<feature type="transmembrane region" description="Helical" evidence="1">
    <location>
        <begin position="56"/>
        <end position="78"/>
    </location>
</feature>
<evidence type="ECO:0000313" key="2">
    <source>
        <dbReference type="EMBL" id="KAK7464934.1"/>
    </source>
</evidence>
<keyword evidence="1" id="KW-1133">Transmembrane helix</keyword>
<keyword evidence="1" id="KW-0812">Transmembrane</keyword>
<gene>
    <name evidence="2" type="ORF">VKT23_006142</name>
</gene>
<protein>
    <submittedName>
        <fullName evidence="2">Uncharacterized protein</fullName>
    </submittedName>
</protein>
<feature type="transmembrane region" description="Helical" evidence="1">
    <location>
        <begin position="153"/>
        <end position="178"/>
    </location>
</feature>
<sequence>MQLTTFVYISRGLCLLILSYALILEVNDPFPNWPISESTKELLVDQSSNIVCWTSIFGMACLFAPILAKCFTFCIELVMRVSSKFKASVEEHRAQMRAIEAAQQQNNLAKPPSPIVKGVLFAMGIVFILNDAIYNRPADTSLLYGACIRIIGIALFCAIGFLVDVVVLLLALLLLVAFQHYRARRQIRLQGDEELNIELPTGEMTQRDAPTVTERFTERLIQVEKYVDDTVAGGKNTPSLDSRQ</sequence>
<feature type="transmembrane region" description="Helical" evidence="1">
    <location>
        <begin position="7"/>
        <end position="24"/>
    </location>
</feature>
<evidence type="ECO:0000256" key="1">
    <source>
        <dbReference type="SAM" id="Phobius"/>
    </source>
</evidence>
<feature type="transmembrane region" description="Helical" evidence="1">
    <location>
        <begin position="115"/>
        <end position="133"/>
    </location>
</feature>
<proteinExistence type="predicted"/>
<dbReference type="Proteomes" id="UP001498398">
    <property type="component" value="Unassembled WGS sequence"/>
</dbReference>
<keyword evidence="1" id="KW-0472">Membrane</keyword>
<reference evidence="2 3" key="1">
    <citation type="submission" date="2024-01" db="EMBL/GenBank/DDBJ databases">
        <title>A draft genome for the cacao thread blight pathogen Marasmiellus scandens.</title>
        <authorList>
            <person name="Baruah I.K."/>
            <person name="Leung J."/>
            <person name="Bukari Y."/>
            <person name="Amoako-Attah I."/>
            <person name="Meinhardt L.W."/>
            <person name="Bailey B.A."/>
            <person name="Cohen S.P."/>
        </authorList>
    </citation>
    <scope>NUCLEOTIDE SEQUENCE [LARGE SCALE GENOMIC DNA]</scope>
    <source>
        <strain evidence="2 3">GH-19</strain>
    </source>
</reference>
<accession>A0ABR1JP96</accession>
<dbReference type="EMBL" id="JBANRG010000007">
    <property type="protein sequence ID" value="KAK7464934.1"/>
    <property type="molecule type" value="Genomic_DNA"/>
</dbReference>
<evidence type="ECO:0000313" key="3">
    <source>
        <dbReference type="Proteomes" id="UP001498398"/>
    </source>
</evidence>
<comment type="caution">
    <text evidence="2">The sequence shown here is derived from an EMBL/GenBank/DDBJ whole genome shotgun (WGS) entry which is preliminary data.</text>
</comment>
<keyword evidence="3" id="KW-1185">Reference proteome</keyword>
<name>A0ABR1JP96_9AGAR</name>
<organism evidence="2 3">
    <name type="scientific">Marasmiellus scandens</name>
    <dbReference type="NCBI Taxonomy" id="2682957"/>
    <lineage>
        <taxon>Eukaryota</taxon>
        <taxon>Fungi</taxon>
        <taxon>Dikarya</taxon>
        <taxon>Basidiomycota</taxon>
        <taxon>Agaricomycotina</taxon>
        <taxon>Agaricomycetes</taxon>
        <taxon>Agaricomycetidae</taxon>
        <taxon>Agaricales</taxon>
        <taxon>Marasmiineae</taxon>
        <taxon>Omphalotaceae</taxon>
        <taxon>Marasmiellus</taxon>
    </lineage>
</organism>